<keyword evidence="1 6" id="KW-0597">Phosphoprotein</keyword>
<dbReference type="InterPro" id="IPR001789">
    <property type="entry name" value="Sig_transdc_resp-reg_receiver"/>
</dbReference>
<dbReference type="InterPro" id="IPR011006">
    <property type="entry name" value="CheY-like_superfamily"/>
</dbReference>
<feature type="domain" description="Response regulatory" evidence="8">
    <location>
        <begin position="10"/>
        <end position="126"/>
    </location>
</feature>
<proteinExistence type="predicted"/>
<keyword evidence="4" id="KW-0238">DNA-binding</keyword>
<dbReference type="AlphaFoldDB" id="L8TV21"/>
<keyword evidence="5" id="KW-0804">Transcription</keyword>
<dbReference type="GO" id="GO:0000156">
    <property type="term" value="F:phosphorelay response regulator activity"/>
    <property type="evidence" value="ECO:0007669"/>
    <property type="project" value="TreeGrafter"/>
</dbReference>
<feature type="modified residue" description="4-aspartylphosphate" evidence="6">
    <location>
        <position position="59"/>
    </location>
</feature>
<keyword evidence="2" id="KW-0902">Two-component regulatory system</keyword>
<dbReference type="EMBL" id="AOFD01000006">
    <property type="protein sequence ID" value="ELT45645.1"/>
    <property type="molecule type" value="Genomic_DNA"/>
</dbReference>
<protein>
    <submittedName>
        <fullName evidence="9">Response regulator/GGDEF domain-containing protein</fullName>
    </submittedName>
</protein>
<comment type="caution">
    <text evidence="9">The sequence shown here is derived from an EMBL/GenBank/DDBJ whole genome shotgun (WGS) entry which is preliminary data.</text>
</comment>
<feature type="region of interest" description="Disordered" evidence="7">
    <location>
        <begin position="141"/>
        <end position="164"/>
    </location>
</feature>
<dbReference type="GO" id="GO:0006355">
    <property type="term" value="P:regulation of DNA-templated transcription"/>
    <property type="evidence" value="ECO:0007669"/>
    <property type="project" value="TreeGrafter"/>
</dbReference>
<sequence length="266" mass="29450">MPDDSRDAMTVLVADDDAGSLLVAKAAVEKYGHQCIVAADGETAWQLFQERRPQVVVSDLVMPGLNGFDLCRAIRASEASSYTYVVLLTSHGAQEDVLEGMRAGADDYISKPLDPFVLHTRLLAARRVTAVHHALADAWTRPGEATNGSPNSPGGSATTSGIRSHPSWATWSWVPRTRNRATRRKQPSTWKSWAAARGGCCPWWRSCWDTRPSAVRCPGNGFHWQTSCRRSRRTCGWAWRTPAQWCTVRTSFSTLTKTSCAWPCRT</sequence>
<dbReference type="Proteomes" id="UP000011189">
    <property type="component" value="Unassembled WGS sequence"/>
</dbReference>
<evidence type="ECO:0000256" key="2">
    <source>
        <dbReference type="ARBA" id="ARBA00023012"/>
    </source>
</evidence>
<evidence type="ECO:0000256" key="7">
    <source>
        <dbReference type="SAM" id="MobiDB-lite"/>
    </source>
</evidence>
<dbReference type="PANTHER" id="PTHR48111:SF1">
    <property type="entry name" value="TWO-COMPONENT RESPONSE REGULATOR ORR33"/>
    <property type="match status" value="1"/>
</dbReference>
<evidence type="ECO:0000313" key="10">
    <source>
        <dbReference type="Proteomes" id="UP000011189"/>
    </source>
</evidence>
<name>L8TV21_9MICC</name>
<dbReference type="InterPro" id="IPR039420">
    <property type="entry name" value="WalR-like"/>
</dbReference>
<reference evidence="10" key="1">
    <citation type="journal article" date="2013" name="Genome Announc.">
        <title>Draft Genome Sequence of the 2-Chloro-4-Nitrophenol-Degrading Bacterium Arthrobacter sp. Strain SJCon.</title>
        <authorList>
            <person name="Vikram S."/>
            <person name="Kumar S."/>
            <person name="Vaidya B."/>
            <person name="Pinnaka A.K."/>
            <person name="Raghava G.P."/>
        </authorList>
    </citation>
    <scope>NUCLEOTIDE SEQUENCE [LARGE SCALE GENOMIC DNA]</scope>
    <source>
        <strain evidence="10">SJCon</strain>
    </source>
</reference>
<organism evidence="9 10">
    <name type="scientific">Arthrobacter nitrophenolicus</name>
    <dbReference type="NCBI Taxonomy" id="683150"/>
    <lineage>
        <taxon>Bacteria</taxon>
        <taxon>Bacillati</taxon>
        <taxon>Actinomycetota</taxon>
        <taxon>Actinomycetes</taxon>
        <taxon>Micrococcales</taxon>
        <taxon>Micrococcaceae</taxon>
        <taxon>Arthrobacter</taxon>
    </lineage>
</organism>
<evidence type="ECO:0000259" key="8">
    <source>
        <dbReference type="PROSITE" id="PS50110"/>
    </source>
</evidence>
<dbReference type="SMART" id="SM00448">
    <property type="entry name" value="REC"/>
    <property type="match status" value="1"/>
</dbReference>
<dbReference type="Gene3D" id="3.40.50.2300">
    <property type="match status" value="1"/>
</dbReference>
<gene>
    <name evidence="9" type="ORF">G205_04161</name>
</gene>
<evidence type="ECO:0000256" key="1">
    <source>
        <dbReference type="ARBA" id="ARBA00022553"/>
    </source>
</evidence>
<dbReference type="SUPFAM" id="SSF52172">
    <property type="entry name" value="CheY-like"/>
    <property type="match status" value="1"/>
</dbReference>
<dbReference type="GO" id="GO:0005829">
    <property type="term" value="C:cytosol"/>
    <property type="evidence" value="ECO:0007669"/>
    <property type="project" value="TreeGrafter"/>
</dbReference>
<dbReference type="GO" id="GO:0032993">
    <property type="term" value="C:protein-DNA complex"/>
    <property type="evidence" value="ECO:0007669"/>
    <property type="project" value="TreeGrafter"/>
</dbReference>
<feature type="compositionally biased region" description="Polar residues" evidence="7">
    <location>
        <begin position="146"/>
        <end position="164"/>
    </location>
</feature>
<dbReference type="CDD" id="cd17574">
    <property type="entry name" value="REC_OmpR"/>
    <property type="match status" value="1"/>
</dbReference>
<evidence type="ECO:0000313" key="9">
    <source>
        <dbReference type="EMBL" id="ELT45645.1"/>
    </source>
</evidence>
<evidence type="ECO:0000256" key="4">
    <source>
        <dbReference type="ARBA" id="ARBA00023125"/>
    </source>
</evidence>
<keyword evidence="3" id="KW-0805">Transcription regulation</keyword>
<dbReference type="PANTHER" id="PTHR48111">
    <property type="entry name" value="REGULATOR OF RPOS"/>
    <property type="match status" value="1"/>
</dbReference>
<evidence type="ECO:0000256" key="5">
    <source>
        <dbReference type="ARBA" id="ARBA00023163"/>
    </source>
</evidence>
<keyword evidence="10" id="KW-1185">Reference proteome</keyword>
<evidence type="ECO:0000256" key="3">
    <source>
        <dbReference type="ARBA" id="ARBA00023015"/>
    </source>
</evidence>
<dbReference type="Pfam" id="PF00072">
    <property type="entry name" value="Response_reg"/>
    <property type="match status" value="1"/>
</dbReference>
<evidence type="ECO:0000256" key="6">
    <source>
        <dbReference type="PROSITE-ProRule" id="PRU00169"/>
    </source>
</evidence>
<dbReference type="PROSITE" id="PS50110">
    <property type="entry name" value="RESPONSE_REGULATORY"/>
    <property type="match status" value="1"/>
</dbReference>
<dbReference type="GO" id="GO:0000976">
    <property type="term" value="F:transcription cis-regulatory region binding"/>
    <property type="evidence" value="ECO:0007669"/>
    <property type="project" value="TreeGrafter"/>
</dbReference>
<accession>L8TV21</accession>